<evidence type="ECO:0000313" key="1">
    <source>
        <dbReference type="EMBL" id="GAH07923.1"/>
    </source>
</evidence>
<dbReference type="AlphaFoldDB" id="X1EH03"/>
<feature type="non-terminal residue" evidence="1">
    <location>
        <position position="1"/>
    </location>
</feature>
<organism evidence="1">
    <name type="scientific">marine sediment metagenome</name>
    <dbReference type="NCBI Taxonomy" id="412755"/>
    <lineage>
        <taxon>unclassified sequences</taxon>
        <taxon>metagenomes</taxon>
        <taxon>ecological metagenomes</taxon>
    </lineage>
</organism>
<accession>X1EH03</accession>
<reference evidence="1" key="1">
    <citation type="journal article" date="2014" name="Front. Microbiol.">
        <title>High frequency of phylogenetically diverse reductive dehalogenase-homologous genes in deep subseafloor sedimentary metagenomes.</title>
        <authorList>
            <person name="Kawai M."/>
            <person name="Futagami T."/>
            <person name="Toyoda A."/>
            <person name="Takaki Y."/>
            <person name="Nishi S."/>
            <person name="Hori S."/>
            <person name="Arai W."/>
            <person name="Tsubouchi T."/>
            <person name="Morono Y."/>
            <person name="Uchiyama I."/>
            <person name="Ito T."/>
            <person name="Fujiyama A."/>
            <person name="Inagaki F."/>
            <person name="Takami H."/>
        </authorList>
    </citation>
    <scope>NUCLEOTIDE SEQUENCE</scope>
    <source>
        <strain evidence="1">Expedition CK06-06</strain>
    </source>
</reference>
<name>X1EH03_9ZZZZ</name>
<proteinExistence type="predicted"/>
<comment type="caution">
    <text evidence="1">The sequence shown here is derived from an EMBL/GenBank/DDBJ whole genome shotgun (WGS) entry which is preliminary data.</text>
</comment>
<gene>
    <name evidence="1" type="ORF">S01H4_62682</name>
</gene>
<protein>
    <submittedName>
        <fullName evidence="1">Uncharacterized protein</fullName>
    </submittedName>
</protein>
<dbReference type="EMBL" id="BART01037475">
    <property type="protein sequence ID" value="GAH07923.1"/>
    <property type="molecule type" value="Genomic_DNA"/>
</dbReference>
<sequence>AGPDGVDRTLEYEFGRDFLSVWNDGASIKVKYRYAKIINIPNKNFFFISHSFS</sequence>